<keyword evidence="1" id="KW-0175">Coiled coil</keyword>
<evidence type="ECO:0008006" key="5">
    <source>
        <dbReference type="Google" id="ProtNLM"/>
    </source>
</evidence>
<evidence type="ECO:0000256" key="2">
    <source>
        <dbReference type="SAM" id="MobiDB-lite"/>
    </source>
</evidence>
<dbReference type="Pfam" id="PF10186">
    <property type="entry name" value="ATG14"/>
    <property type="match status" value="1"/>
</dbReference>
<name>A0AAW1UPN5_9CUCU</name>
<proteinExistence type="predicted"/>
<gene>
    <name evidence="3" type="ORF">WA026_016315</name>
</gene>
<feature type="region of interest" description="Disordered" evidence="2">
    <location>
        <begin position="540"/>
        <end position="564"/>
    </location>
</feature>
<dbReference type="Proteomes" id="UP001431783">
    <property type="component" value="Unassembled WGS sequence"/>
</dbReference>
<accession>A0AAW1UPN5</accession>
<protein>
    <recommendedName>
        <fullName evidence="5">UV radiation resistance-associated gene protein</fullName>
    </recommendedName>
</protein>
<dbReference type="GO" id="GO:0032991">
    <property type="term" value="C:protein-containing complex"/>
    <property type="evidence" value="ECO:0007669"/>
    <property type="project" value="UniProtKB-ARBA"/>
</dbReference>
<dbReference type="InterPro" id="IPR018791">
    <property type="entry name" value="UV_resistance/autophagy_Atg14"/>
</dbReference>
<evidence type="ECO:0000256" key="1">
    <source>
        <dbReference type="ARBA" id="ARBA00023054"/>
    </source>
</evidence>
<organism evidence="3 4">
    <name type="scientific">Henosepilachna vigintioctopunctata</name>
    <dbReference type="NCBI Taxonomy" id="420089"/>
    <lineage>
        <taxon>Eukaryota</taxon>
        <taxon>Metazoa</taxon>
        <taxon>Ecdysozoa</taxon>
        <taxon>Arthropoda</taxon>
        <taxon>Hexapoda</taxon>
        <taxon>Insecta</taxon>
        <taxon>Pterygota</taxon>
        <taxon>Neoptera</taxon>
        <taxon>Endopterygota</taxon>
        <taxon>Coleoptera</taxon>
        <taxon>Polyphaga</taxon>
        <taxon>Cucujiformia</taxon>
        <taxon>Coccinelloidea</taxon>
        <taxon>Coccinellidae</taxon>
        <taxon>Epilachninae</taxon>
        <taxon>Epilachnini</taxon>
        <taxon>Henosepilachna</taxon>
    </lineage>
</organism>
<feature type="region of interest" description="Disordered" evidence="2">
    <location>
        <begin position="608"/>
        <end position="634"/>
    </location>
</feature>
<comment type="caution">
    <text evidence="3">The sequence shown here is derived from an EMBL/GenBank/DDBJ whole genome shotgun (WGS) entry which is preliminary data.</text>
</comment>
<reference evidence="3 4" key="1">
    <citation type="submission" date="2023-03" db="EMBL/GenBank/DDBJ databases">
        <title>Genome insight into feeding habits of ladybird beetles.</title>
        <authorList>
            <person name="Li H.-S."/>
            <person name="Huang Y.-H."/>
            <person name="Pang H."/>
        </authorList>
    </citation>
    <scope>NUCLEOTIDE SEQUENCE [LARGE SCALE GENOMIC DNA]</scope>
    <source>
        <strain evidence="3">SYSU_2023b</strain>
        <tissue evidence="3">Whole body</tissue>
    </source>
</reference>
<dbReference type="GO" id="GO:0005768">
    <property type="term" value="C:endosome"/>
    <property type="evidence" value="ECO:0007669"/>
    <property type="project" value="TreeGrafter"/>
</dbReference>
<dbReference type="GO" id="GO:0000149">
    <property type="term" value="F:SNARE binding"/>
    <property type="evidence" value="ECO:0007669"/>
    <property type="project" value="TreeGrafter"/>
</dbReference>
<feature type="compositionally biased region" description="Polar residues" evidence="2">
    <location>
        <begin position="608"/>
        <end position="620"/>
    </location>
</feature>
<dbReference type="PANTHER" id="PTHR15157">
    <property type="entry name" value="UV RADIATION RESISTANCE-ASSOCIATED GENE PROTEIN"/>
    <property type="match status" value="1"/>
</dbReference>
<dbReference type="GO" id="GO:0000323">
    <property type="term" value="C:lytic vacuole"/>
    <property type="evidence" value="ECO:0007669"/>
    <property type="project" value="TreeGrafter"/>
</dbReference>
<dbReference type="PANTHER" id="PTHR15157:SF5">
    <property type="entry name" value="UV RADIATION RESISTANCE-ASSOCIATED GENE PROTEIN"/>
    <property type="match status" value="1"/>
</dbReference>
<dbReference type="GO" id="GO:0035493">
    <property type="term" value="P:SNARE complex assembly"/>
    <property type="evidence" value="ECO:0007669"/>
    <property type="project" value="TreeGrafter"/>
</dbReference>
<sequence>MSFSSNEIIFEAQRGRQWSPLLTQQLRLRHINQIWCLNLNSEIVKAGSFYFTLHLTSMSAPFFTSERIHGPHPKWQDLILNKFPSASAFVLRIWCRHGDNPDTDTILVTWGLHLSGLVYFSNRAIDMQPTLFLQNSIIFSMVGGFFVAANSIRADVTLPSSAALVVTKRVTTTCARGDLKRSYCVDKLRKLHYLEVMIKNKTLDVQRMSDSIAQLDVMTQGGCNEAHELPAKMPSQLLTMNCLNRMLQEKPTREQKQEIFKLRKKIELSTFRYKLLRQERDGKLGILKQLRKTVSSLSESNSERECSLTEQYHTLNRDKEKLREFHKVVMQHRELMIHSNSQLQHRKRQLLQQLLWIYPINQTVDNKYTIKGMCLPNADVLSDANDDGIAVALGYVTHILTMCSNFLQVPLRYPMTHYGSRSTVEDPVVANLPEREFPLFTKGKDRMQFTYGVYLLNKNIAQLRWLYFMHTPDLKLTLPNLLSFLQGYKEFKQERFLLLRPFSEQHAVNESHTTHHASKPALTLDSFESYRQRSDPILDCLRRDKPPVDPSGSKQCKTTTEHGRVDNGNAVHHCPGLSEILAIPEAYLNRQIGGISFRNYLSSCKTENNTGIGKSDSSVDLENGRKSSKDAENAQVSCDIHLSTNDRINKEYMLQHSESVEEGTDLLNPKSTVIDLVVGDDCKEDDQIKLIATNKNQLSYSNSQKVMTENLNQNSTDVLDSKNLMSRDHEEFMQNWLRTGPALVCTDKNLYPEEFLGTQSSVQNADSPLTARTDALLTTKSFNLVKPRHS</sequence>
<evidence type="ECO:0000313" key="3">
    <source>
        <dbReference type="EMBL" id="KAK9881429.1"/>
    </source>
</evidence>
<keyword evidence="4" id="KW-1185">Reference proteome</keyword>
<dbReference type="AlphaFoldDB" id="A0AAW1UPN5"/>
<dbReference type="EMBL" id="JARQZJ010000069">
    <property type="protein sequence ID" value="KAK9881429.1"/>
    <property type="molecule type" value="Genomic_DNA"/>
</dbReference>
<feature type="compositionally biased region" description="Basic and acidic residues" evidence="2">
    <location>
        <begin position="622"/>
        <end position="632"/>
    </location>
</feature>
<evidence type="ECO:0000313" key="4">
    <source>
        <dbReference type="Proteomes" id="UP001431783"/>
    </source>
</evidence>